<evidence type="ECO:0000313" key="3">
    <source>
        <dbReference type="Proteomes" id="UP000504882"/>
    </source>
</evidence>
<feature type="region of interest" description="Disordered" evidence="1">
    <location>
        <begin position="88"/>
        <end position="120"/>
    </location>
</feature>
<keyword evidence="3" id="KW-1185">Reference proteome</keyword>
<sequence length="120" mass="13168">MSIFGQAPDGDADETKPMLDSIVPGSEADKQLREAMETLREQATDDETRRLFTDIIEGRRSARDLVESPGFAAMAEEGVRQYQEQVAAMTDEERAELERQAAATDLDAPAGESGSRDHLP</sequence>
<dbReference type="EMBL" id="SMNA01000004">
    <property type="protein sequence ID" value="TDE95093.1"/>
    <property type="molecule type" value="Genomic_DNA"/>
</dbReference>
<organism evidence="2 3">
    <name type="scientific">Occultella glacieicola</name>
    <dbReference type="NCBI Taxonomy" id="2518684"/>
    <lineage>
        <taxon>Bacteria</taxon>
        <taxon>Bacillati</taxon>
        <taxon>Actinomycetota</taxon>
        <taxon>Actinomycetes</taxon>
        <taxon>Micrococcales</taxon>
        <taxon>Ruaniaceae</taxon>
        <taxon>Occultella</taxon>
    </lineage>
</organism>
<protein>
    <submittedName>
        <fullName evidence="2">Uncharacterized protein</fullName>
    </submittedName>
</protein>
<comment type="caution">
    <text evidence="2">The sequence shown here is derived from an EMBL/GenBank/DDBJ whole genome shotgun (WGS) entry which is preliminary data.</text>
</comment>
<dbReference type="RefSeq" id="WP_133107503.1">
    <property type="nucleotide sequence ID" value="NZ_SMNA01000004.1"/>
</dbReference>
<evidence type="ECO:0000256" key="1">
    <source>
        <dbReference type="SAM" id="MobiDB-lite"/>
    </source>
</evidence>
<evidence type="ECO:0000313" key="2">
    <source>
        <dbReference type="EMBL" id="TDE95093.1"/>
    </source>
</evidence>
<dbReference type="Proteomes" id="UP000504882">
    <property type="component" value="Unassembled WGS sequence"/>
</dbReference>
<name>A0ABY2E5K9_9MICO</name>
<gene>
    <name evidence="2" type="ORF">EXU48_10060</name>
</gene>
<accession>A0ABY2E5K9</accession>
<feature type="region of interest" description="Disordered" evidence="1">
    <location>
        <begin position="1"/>
        <end position="27"/>
    </location>
</feature>
<reference evidence="2 3" key="1">
    <citation type="submission" date="2019-03" db="EMBL/GenBank/DDBJ databases">
        <title>Genomic features of bacteria from cold environments.</title>
        <authorList>
            <person name="Shen L."/>
        </authorList>
    </citation>
    <scope>NUCLEOTIDE SEQUENCE [LARGE SCALE GENOMIC DNA]</scope>
    <source>
        <strain evidence="3">T3246-1</strain>
    </source>
</reference>
<proteinExistence type="predicted"/>